<feature type="coiled-coil region" evidence="1">
    <location>
        <begin position="819"/>
        <end position="857"/>
    </location>
</feature>
<evidence type="ECO:0000256" key="3">
    <source>
        <dbReference type="SAM" id="Phobius"/>
    </source>
</evidence>
<feature type="domain" description="TRIM8/14/16/25/29/45/65 coiled-coil region" evidence="4">
    <location>
        <begin position="772"/>
        <end position="901"/>
    </location>
</feature>
<keyword evidence="3" id="KW-0472">Membrane</keyword>
<name>A0AAV2KPS8_KNICA</name>
<feature type="region of interest" description="Disordered" evidence="2">
    <location>
        <begin position="563"/>
        <end position="620"/>
    </location>
</feature>
<feature type="compositionally biased region" description="Pro residues" evidence="2">
    <location>
        <begin position="690"/>
        <end position="704"/>
    </location>
</feature>
<keyword evidence="6" id="KW-1185">Reference proteome</keyword>
<dbReference type="InterPro" id="IPR058030">
    <property type="entry name" value="TRIM8/14/16/25/29/45/65_CC"/>
</dbReference>
<evidence type="ECO:0000259" key="4">
    <source>
        <dbReference type="Pfam" id="PF25600"/>
    </source>
</evidence>
<proteinExistence type="predicted"/>
<dbReference type="Pfam" id="PF25600">
    <property type="entry name" value="TRIM_CC"/>
    <property type="match status" value="1"/>
</dbReference>
<feature type="transmembrane region" description="Helical" evidence="3">
    <location>
        <begin position="20"/>
        <end position="48"/>
    </location>
</feature>
<evidence type="ECO:0000256" key="1">
    <source>
        <dbReference type="SAM" id="Coils"/>
    </source>
</evidence>
<evidence type="ECO:0000313" key="6">
    <source>
        <dbReference type="Proteomes" id="UP001497482"/>
    </source>
</evidence>
<evidence type="ECO:0000256" key="2">
    <source>
        <dbReference type="SAM" id="MobiDB-lite"/>
    </source>
</evidence>
<feature type="compositionally biased region" description="Low complexity" evidence="2">
    <location>
        <begin position="586"/>
        <end position="608"/>
    </location>
</feature>
<protein>
    <recommendedName>
        <fullName evidence="4">TRIM8/14/16/25/29/45/65 coiled-coil region domain-containing protein</fullName>
    </recommendedName>
</protein>
<organism evidence="5 6">
    <name type="scientific">Knipowitschia caucasica</name>
    <name type="common">Caucasian dwarf goby</name>
    <name type="synonym">Pomatoschistus caucasicus</name>
    <dbReference type="NCBI Taxonomy" id="637954"/>
    <lineage>
        <taxon>Eukaryota</taxon>
        <taxon>Metazoa</taxon>
        <taxon>Chordata</taxon>
        <taxon>Craniata</taxon>
        <taxon>Vertebrata</taxon>
        <taxon>Euteleostomi</taxon>
        <taxon>Actinopterygii</taxon>
        <taxon>Neopterygii</taxon>
        <taxon>Teleostei</taxon>
        <taxon>Neoteleostei</taxon>
        <taxon>Acanthomorphata</taxon>
        <taxon>Gobiaria</taxon>
        <taxon>Gobiiformes</taxon>
        <taxon>Gobioidei</taxon>
        <taxon>Gobiidae</taxon>
        <taxon>Gobiinae</taxon>
        <taxon>Knipowitschia</taxon>
    </lineage>
</organism>
<feature type="compositionally biased region" description="Polar residues" evidence="2">
    <location>
        <begin position="237"/>
        <end position="255"/>
    </location>
</feature>
<feature type="region of interest" description="Disordered" evidence="2">
    <location>
        <begin position="212"/>
        <end position="255"/>
    </location>
</feature>
<gene>
    <name evidence="5" type="ORF">KC01_LOCUS20428</name>
</gene>
<feature type="region of interest" description="Disordered" evidence="2">
    <location>
        <begin position="268"/>
        <end position="294"/>
    </location>
</feature>
<feature type="compositionally biased region" description="Polar residues" evidence="2">
    <location>
        <begin position="656"/>
        <end position="683"/>
    </location>
</feature>
<feature type="region of interest" description="Disordered" evidence="2">
    <location>
        <begin position="636"/>
        <end position="713"/>
    </location>
</feature>
<keyword evidence="1" id="KW-0175">Coiled coil</keyword>
<feature type="compositionally biased region" description="Low complexity" evidence="2">
    <location>
        <begin position="636"/>
        <end position="649"/>
    </location>
</feature>
<keyword evidence="3" id="KW-1133">Transmembrane helix</keyword>
<keyword evidence="3" id="KW-0812">Transmembrane</keyword>
<feature type="compositionally biased region" description="Polar residues" evidence="2">
    <location>
        <begin position="212"/>
        <end position="225"/>
    </location>
</feature>
<evidence type="ECO:0000313" key="5">
    <source>
        <dbReference type="EMBL" id="CAL1591006.1"/>
    </source>
</evidence>
<accession>A0AAV2KPS8</accession>
<feature type="compositionally biased region" description="Basic and acidic residues" evidence="2">
    <location>
        <begin position="227"/>
        <end position="236"/>
    </location>
</feature>
<dbReference type="EMBL" id="OZ035841">
    <property type="protein sequence ID" value="CAL1591006.1"/>
    <property type="molecule type" value="Genomic_DNA"/>
</dbReference>
<dbReference type="AlphaFoldDB" id="A0AAV2KPS8"/>
<dbReference type="Proteomes" id="UP001497482">
    <property type="component" value="Chromosome 19"/>
</dbReference>
<sequence>MQSSSNSSLDPAADAVTICAYPSVLTMVTTWLVLYILLLPLFLYVLYLCSVQKNPSHSDFFTFHIIAMDIITMLDAQNADSTPVVKMADKKSFQMCNCCGWSKMTTYQGLRTHQGKMGCTPKGTTIPERTQQVIFNTFLPKFTYTLPLDQQITEDIMRVWRQMDLPGQMLDTATVTEIQNEQFPGVLSPLASNQVFPTGNIQRFALPAASTGFSQEKTFGPTSNDTETERAKENKPKTQTQSVFGSSQRPLQLSDQNIKTHSALDSMIRTQQTQKSHRSPALADVVRTERENSASIATTHPTTSQPIVSGFCTSTQPQTVFSLSTQQTPKLQSAVTSADVVKHGQTSTAFSGSRPSHQTQSFQSAVTSGVNNETTTLFSRLGTTTSNFGNQKPAVFDGPWCSQQTQSFQGRPDTPADVMDGKETKPGFSTTLTSTSHVGNNNQTQAAFSGSAGPQTQSFHSAVTSAVKDETTTLFSGLGTTLPSFSNFGNQKPAVFDWPWRSQQGRPDTPADVMDRGEATPGFSTTLTSTSHVGNNNQTQAAFSGSAGPQMFQLSTQIPGPFQTQPTATHTMPPADDPTSSFLGNLLISNGTLTGSSSGPSSSAAEASVKVEDKQNTGGVQQQQIEYFQTQPGFAQFQKTSSQTLSSQQGPRKTEQVSTMTPSTTASTGAPQSGQSDLQTGPATLQAAPPQEPNPYFETPPPNSHPSTAEGNKTRRTLDFSTGAHQAKTSLTVPTTTARTQLPLVDDQREREAEKLNQLQRDQIKAELQQKIRSREQKLCEIRASVKECKGSLDAEWLEIDSVFSGVIHIVEEARQRALQPLENRREKLKRESQSLIQKIQEDILKLEKAIKETETATDLDIVPLPKIRTRDTQHNINTTFSFGPIQTTISSMVEQIQEELGKISALELERVRAFEGRSSFC</sequence>
<reference evidence="5 6" key="1">
    <citation type="submission" date="2024-04" db="EMBL/GenBank/DDBJ databases">
        <authorList>
            <person name="Waldvogel A.-M."/>
            <person name="Schoenle A."/>
        </authorList>
    </citation>
    <scope>NUCLEOTIDE SEQUENCE [LARGE SCALE GENOMIC DNA]</scope>
</reference>